<dbReference type="SUPFAM" id="SSF55785">
    <property type="entry name" value="PYP-like sensor domain (PAS domain)"/>
    <property type="match status" value="2"/>
</dbReference>
<dbReference type="AlphaFoldDB" id="A0A847RWI5"/>
<dbReference type="EMBL" id="JABAIM010000002">
    <property type="protein sequence ID" value="NLR75520.1"/>
    <property type="molecule type" value="Genomic_DNA"/>
</dbReference>
<evidence type="ECO:0000259" key="2">
    <source>
        <dbReference type="PROSITE" id="PS50113"/>
    </source>
</evidence>
<gene>
    <name evidence="4" type="ORF">HF682_10150</name>
</gene>
<dbReference type="InterPro" id="IPR000700">
    <property type="entry name" value="PAS-assoc_C"/>
</dbReference>
<keyword evidence="5" id="KW-1185">Reference proteome</keyword>
<dbReference type="PROSITE" id="PS50887">
    <property type="entry name" value="GGDEF"/>
    <property type="match status" value="1"/>
</dbReference>
<dbReference type="Pfam" id="PF13426">
    <property type="entry name" value="PAS_9"/>
    <property type="match status" value="2"/>
</dbReference>
<dbReference type="SMART" id="SM00086">
    <property type="entry name" value="PAC"/>
    <property type="match status" value="2"/>
</dbReference>
<reference evidence="4 5" key="1">
    <citation type="submission" date="2020-04" db="EMBL/GenBank/DDBJ databases">
        <title>Draft genome of Leeia sp. IMCC25680.</title>
        <authorList>
            <person name="Song J."/>
            <person name="Cho J.-C."/>
        </authorList>
    </citation>
    <scope>NUCLEOTIDE SEQUENCE [LARGE SCALE GENOMIC DNA]</scope>
    <source>
        <strain evidence="4 5">IMCC25680</strain>
    </source>
</reference>
<evidence type="ECO:0000259" key="3">
    <source>
        <dbReference type="PROSITE" id="PS50887"/>
    </source>
</evidence>
<dbReference type="InterPro" id="IPR043128">
    <property type="entry name" value="Rev_trsase/Diguanyl_cyclase"/>
</dbReference>
<dbReference type="PROSITE" id="PS50113">
    <property type="entry name" value="PAC"/>
    <property type="match status" value="2"/>
</dbReference>
<evidence type="ECO:0000313" key="4">
    <source>
        <dbReference type="EMBL" id="NLR75520.1"/>
    </source>
</evidence>
<dbReference type="SMART" id="SM00267">
    <property type="entry name" value="GGDEF"/>
    <property type="match status" value="1"/>
</dbReference>
<dbReference type="PANTHER" id="PTHR46663">
    <property type="entry name" value="DIGUANYLATE CYCLASE DGCT-RELATED"/>
    <property type="match status" value="1"/>
</dbReference>
<dbReference type="Proteomes" id="UP000587991">
    <property type="component" value="Unassembled WGS sequence"/>
</dbReference>
<evidence type="ECO:0000259" key="1">
    <source>
        <dbReference type="PROSITE" id="PS50112"/>
    </source>
</evidence>
<feature type="domain" description="GGDEF" evidence="3">
    <location>
        <begin position="285"/>
        <end position="418"/>
    </location>
</feature>
<dbReference type="SMART" id="SM00091">
    <property type="entry name" value="PAS"/>
    <property type="match status" value="2"/>
</dbReference>
<evidence type="ECO:0000313" key="5">
    <source>
        <dbReference type="Proteomes" id="UP000587991"/>
    </source>
</evidence>
<sequence>MTHSHADLPVDAHDGLLIHLPTPVLLVRLPEGLLLQANPAAHEQLQLPAGGQPLDSLFLHSTDWRELQLRLKQGPVRQFEARLQGAHGRPVWMLLSAREQWQGDQRYLWLSLHDVSERRKREFQLQANEALHQQILTTCGEGYLQFDAATNRIVDANPAFCQLLGCSTEQVLGATLADFLAPDCPPTPLTDRHWPEQQETVRGELSMLRADRIPLTVQVQANVLRDERGQEVTRFALLTDMTERKKNEERMIYLAFYDPLTALPNRLLFHERLQQALFLLNRQGQPFALLFLDLDNFKQVNDTLGHDVGDELLREIGRRLFQAVRESDTVARLGGDEFVVLLQGVRSELAAATGAEKLLSALADPIQIGEHSLQASVSIGIARAPEDGNDASTIRKKADLAMYAAKAAGKHTYRFASE</sequence>
<dbReference type="PROSITE" id="PS50112">
    <property type="entry name" value="PAS"/>
    <property type="match status" value="1"/>
</dbReference>
<feature type="domain" description="PAS" evidence="1">
    <location>
        <begin position="128"/>
        <end position="183"/>
    </location>
</feature>
<organism evidence="4 5">
    <name type="scientific">Leeia aquatica</name>
    <dbReference type="NCBI Taxonomy" id="2725557"/>
    <lineage>
        <taxon>Bacteria</taxon>
        <taxon>Pseudomonadati</taxon>
        <taxon>Pseudomonadota</taxon>
        <taxon>Betaproteobacteria</taxon>
        <taxon>Neisseriales</taxon>
        <taxon>Leeiaceae</taxon>
        <taxon>Leeia</taxon>
    </lineage>
</organism>
<dbReference type="InterPro" id="IPR000160">
    <property type="entry name" value="GGDEF_dom"/>
</dbReference>
<proteinExistence type="predicted"/>
<accession>A0A847RWI5</accession>
<dbReference type="FunFam" id="3.30.70.270:FF:000001">
    <property type="entry name" value="Diguanylate cyclase domain protein"/>
    <property type="match status" value="1"/>
</dbReference>
<dbReference type="InterPro" id="IPR000014">
    <property type="entry name" value="PAS"/>
</dbReference>
<name>A0A847RWI5_9NEIS</name>
<dbReference type="NCBIfam" id="TIGR00229">
    <property type="entry name" value="sensory_box"/>
    <property type="match status" value="1"/>
</dbReference>
<dbReference type="CDD" id="cd00130">
    <property type="entry name" value="PAS"/>
    <property type="match status" value="1"/>
</dbReference>
<feature type="domain" description="PAC" evidence="2">
    <location>
        <begin position="77"/>
        <end position="127"/>
    </location>
</feature>
<dbReference type="Gene3D" id="3.30.70.270">
    <property type="match status" value="1"/>
</dbReference>
<dbReference type="CDD" id="cd01949">
    <property type="entry name" value="GGDEF"/>
    <property type="match status" value="1"/>
</dbReference>
<comment type="caution">
    <text evidence="4">The sequence shown here is derived from an EMBL/GenBank/DDBJ whole genome shotgun (WGS) entry which is preliminary data.</text>
</comment>
<dbReference type="InterPro" id="IPR052163">
    <property type="entry name" value="DGC-Regulatory_Protein"/>
</dbReference>
<feature type="domain" description="PAC" evidence="2">
    <location>
        <begin position="201"/>
        <end position="253"/>
    </location>
</feature>
<dbReference type="Gene3D" id="3.30.450.20">
    <property type="entry name" value="PAS domain"/>
    <property type="match status" value="2"/>
</dbReference>
<protein>
    <submittedName>
        <fullName evidence="4">Sensor domain-containing diguanylate cyclase</fullName>
    </submittedName>
</protein>
<dbReference type="InterPro" id="IPR035965">
    <property type="entry name" value="PAS-like_dom_sf"/>
</dbReference>
<dbReference type="InterPro" id="IPR001610">
    <property type="entry name" value="PAC"/>
</dbReference>
<dbReference type="InterPro" id="IPR029787">
    <property type="entry name" value="Nucleotide_cyclase"/>
</dbReference>
<dbReference type="GO" id="GO:0003824">
    <property type="term" value="F:catalytic activity"/>
    <property type="evidence" value="ECO:0007669"/>
    <property type="project" value="UniProtKB-ARBA"/>
</dbReference>
<dbReference type="NCBIfam" id="TIGR00254">
    <property type="entry name" value="GGDEF"/>
    <property type="match status" value="1"/>
</dbReference>
<dbReference type="RefSeq" id="WP_168877180.1">
    <property type="nucleotide sequence ID" value="NZ_JABAIM010000002.1"/>
</dbReference>
<dbReference type="Pfam" id="PF00990">
    <property type="entry name" value="GGDEF"/>
    <property type="match status" value="1"/>
</dbReference>
<dbReference type="SUPFAM" id="SSF55073">
    <property type="entry name" value="Nucleotide cyclase"/>
    <property type="match status" value="1"/>
</dbReference>
<dbReference type="PANTHER" id="PTHR46663:SF3">
    <property type="entry name" value="SLL0267 PROTEIN"/>
    <property type="match status" value="1"/>
</dbReference>